<proteinExistence type="predicted"/>
<accession>A0A8S9FHQ0</accession>
<comment type="caution">
    <text evidence="1">The sequence shown here is derived from an EMBL/GenBank/DDBJ whole genome shotgun (WGS) entry which is preliminary data.</text>
</comment>
<organism evidence="1">
    <name type="scientific">Brassica cretica</name>
    <name type="common">Mustard</name>
    <dbReference type="NCBI Taxonomy" id="69181"/>
    <lineage>
        <taxon>Eukaryota</taxon>
        <taxon>Viridiplantae</taxon>
        <taxon>Streptophyta</taxon>
        <taxon>Embryophyta</taxon>
        <taxon>Tracheophyta</taxon>
        <taxon>Spermatophyta</taxon>
        <taxon>Magnoliopsida</taxon>
        <taxon>eudicotyledons</taxon>
        <taxon>Gunneridae</taxon>
        <taxon>Pentapetalae</taxon>
        <taxon>rosids</taxon>
        <taxon>malvids</taxon>
        <taxon>Brassicales</taxon>
        <taxon>Brassicaceae</taxon>
        <taxon>Brassiceae</taxon>
        <taxon>Brassica</taxon>
    </lineage>
</organism>
<dbReference type="AlphaFoldDB" id="A0A8S9FHQ0"/>
<name>A0A8S9FHQ0_BRACR</name>
<dbReference type="Gene3D" id="3.65.10.20">
    <property type="entry name" value="RNA 3'-terminal phosphate cyclase domain"/>
    <property type="match status" value="1"/>
</dbReference>
<gene>
    <name evidence="1" type="ORF">F2Q70_00031993</name>
</gene>
<protein>
    <submittedName>
        <fullName evidence="1">Uncharacterized protein</fullName>
    </submittedName>
</protein>
<reference evidence="1" key="1">
    <citation type="submission" date="2019-12" db="EMBL/GenBank/DDBJ databases">
        <title>Genome sequencing and annotation of Brassica cretica.</title>
        <authorList>
            <person name="Studholme D.J."/>
            <person name="Sarris P.F."/>
        </authorList>
    </citation>
    <scope>NUCLEOTIDE SEQUENCE</scope>
    <source>
        <strain evidence="1">PFS-102/07</strain>
        <tissue evidence="1">Leaf</tissue>
    </source>
</reference>
<evidence type="ECO:0000313" key="1">
    <source>
        <dbReference type="EMBL" id="KAF2531728.1"/>
    </source>
</evidence>
<dbReference type="InterPro" id="IPR037136">
    <property type="entry name" value="RNA3'_phos_cyclase_dom_sf"/>
</dbReference>
<sequence length="86" mass="10141">MTPPLIHARFYRRDDPQQLKKRSQSFRQRLLLWTLSSTPIIRQKLNPGLQRHEMSLLRLFETVSNDCVTLALIQVKTFDPCSSLFL</sequence>
<dbReference type="EMBL" id="QGKY02002305">
    <property type="protein sequence ID" value="KAF2531728.1"/>
    <property type="molecule type" value="Genomic_DNA"/>
</dbReference>